<gene>
    <name evidence="2" type="ORF">MNBD_ALPHA03-2114</name>
</gene>
<dbReference type="InterPro" id="IPR006442">
    <property type="entry name" value="Antitoxin_Phd/YefM"/>
</dbReference>
<reference evidence="2" key="1">
    <citation type="submission" date="2018-06" db="EMBL/GenBank/DDBJ databases">
        <authorList>
            <person name="Zhirakovskaya E."/>
        </authorList>
    </citation>
    <scope>NUCLEOTIDE SEQUENCE</scope>
</reference>
<proteinExistence type="inferred from homology"/>
<name>A0A3B1B271_9ZZZZ</name>
<comment type="similarity">
    <text evidence="1">Belongs to the phD/YefM antitoxin family.</text>
</comment>
<evidence type="ECO:0000313" key="2">
    <source>
        <dbReference type="EMBL" id="VAX06094.1"/>
    </source>
</evidence>
<evidence type="ECO:0000256" key="1">
    <source>
        <dbReference type="ARBA" id="ARBA00009981"/>
    </source>
</evidence>
<dbReference type="SUPFAM" id="SSF143120">
    <property type="entry name" value="YefM-like"/>
    <property type="match status" value="1"/>
</dbReference>
<dbReference type="InterPro" id="IPR036165">
    <property type="entry name" value="YefM-like_sf"/>
</dbReference>
<dbReference type="AlphaFoldDB" id="A0A3B1B271"/>
<accession>A0A3B1B271</accession>
<dbReference type="NCBIfam" id="TIGR01552">
    <property type="entry name" value="phd_fam"/>
    <property type="match status" value="1"/>
</dbReference>
<protein>
    <submittedName>
        <fullName evidence="2">Prevent host death protein, Phd antitoxin</fullName>
    </submittedName>
</protein>
<organism evidence="2">
    <name type="scientific">hydrothermal vent metagenome</name>
    <dbReference type="NCBI Taxonomy" id="652676"/>
    <lineage>
        <taxon>unclassified sequences</taxon>
        <taxon>metagenomes</taxon>
        <taxon>ecological metagenomes</taxon>
    </lineage>
</organism>
<sequence>MFHSSDIHTVTDFSRKPAEHIRRLKKSKRPEILTVNGKAVVVVQDAETYERMAQLADYADSIVNIRQALSEKGRPLKDFTAEFEARHGIKR</sequence>
<dbReference type="EMBL" id="UOFW01000153">
    <property type="protein sequence ID" value="VAX06094.1"/>
    <property type="molecule type" value="Genomic_DNA"/>
</dbReference>
<dbReference type="Pfam" id="PF02604">
    <property type="entry name" value="PhdYeFM_antitox"/>
    <property type="match status" value="1"/>
</dbReference>